<dbReference type="SUPFAM" id="SSF74924">
    <property type="entry name" value="Cap-Gly domain"/>
    <property type="match status" value="1"/>
</dbReference>
<dbReference type="Proteomes" id="UP000663879">
    <property type="component" value="Unassembled WGS sequence"/>
</dbReference>
<proteinExistence type="predicted"/>
<dbReference type="InterPro" id="IPR036859">
    <property type="entry name" value="CAP-Gly_dom_sf"/>
</dbReference>
<sequence>MDEFGKRSSFKMDLDSEIVELFDQESFSIFDPFQIESEMGFLDLTENMFIETSTPTEGLFENKYKQNFKINDLVCINDKKCGYLKFKGRVHFAEGYFCGIELIDRDGKHDGKIDNIRYGKFRYFV</sequence>
<name>A0A813WN86_9BILA</name>
<dbReference type="InterPro" id="IPR000938">
    <property type="entry name" value="CAP-Gly_domain"/>
</dbReference>
<protein>
    <recommendedName>
        <fullName evidence="1">CAP-Gly domain-containing protein</fullName>
    </recommendedName>
</protein>
<comment type="caution">
    <text evidence="2">The sequence shown here is derived from an EMBL/GenBank/DDBJ whole genome shotgun (WGS) entry which is preliminary data.</text>
</comment>
<reference evidence="2" key="1">
    <citation type="submission" date="2021-02" db="EMBL/GenBank/DDBJ databases">
        <authorList>
            <person name="Nowell W R."/>
        </authorList>
    </citation>
    <scope>NUCLEOTIDE SEQUENCE</scope>
    <source>
        <strain evidence="2">Ploen Becks lab</strain>
    </source>
</reference>
<dbReference type="OrthoDB" id="2130750at2759"/>
<gene>
    <name evidence="2" type="ORF">OXX778_LOCUS9307</name>
</gene>
<evidence type="ECO:0000259" key="1">
    <source>
        <dbReference type="PROSITE" id="PS50245"/>
    </source>
</evidence>
<organism evidence="2 3">
    <name type="scientific">Brachionus calyciflorus</name>
    <dbReference type="NCBI Taxonomy" id="104777"/>
    <lineage>
        <taxon>Eukaryota</taxon>
        <taxon>Metazoa</taxon>
        <taxon>Spiralia</taxon>
        <taxon>Gnathifera</taxon>
        <taxon>Rotifera</taxon>
        <taxon>Eurotatoria</taxon>
        <taxon>Monogononta</taxon>
        <taxon>Pseudotrocha</taxon>
        <taxon>Ploima</taxon>
        <taxon>Brachionidae</taxon>
        <taxon>Brachionus</taxon>
    </lineage>
</organism>
<feature type="domain" description="CAP-Gly" evidence="1">
    <location>
        <begin position="88"/>
        <end position="125"/>
    </location>
</feature>
<evidence type="ECO:0000313" key="3">
    <source>
        <dbReference type="Proteomes" id="UP000663879"/>
    </source>
</evidence>
<dbReference type="PROSITE" id="PS50245">
    <property type="entry name" value="CAP_GLY_2"/>
    <property type="match status" value="1"/>
</dbReference>
<dbReference type="SMART" id="SM01052">
    <property type="entry name" value="CAP_GLY"/>
    <property type="match status" value="1"/>
</dbReference>
<keyword evidence="3" id="KW-1185">Reference proteome</keyword>
<dbReference type="EMBL" id="CAJNOC010001362">
    <property type="protein sequence ID" value="CAF0858295.1"/>
    <property type="molecule type" value="Genomic_DNA"/>
</dbReference>
<dbReference type="AlphaFoldDB" id="A0A813WN86"/>
<accession>A0A813WN86</accession>
<evidence type="ECO:0000313" key="2">
    <source>
        <dbReference type="EMBL" id="CAF0858295.1"/>
    </source>
</evidence>
<dbReference type="Pfam" id="PF01302">
    <property type="entry name" value="CAP_GLY"/>
    <property type="match status" value="1"/>
</dbReference>
<dbReference type="Gene3D" id="2.30.30.190">
    <property type="entry name" value="CAP Gly-rich-like domain"/>
    <property type="match status" value="1"/>
</dbReference>